<dbReference type="PANTHER" id="PTHR10715">
    <property type="entry name" value="60S RIBOSOMAL PROTEIN L6"/>
    <property type="match status" value="1"/>
</dbReference>
<dbReference type="AlphaFoldDB" id="A0A646QEI6"/>
<feature type="domain" description="Large ribosomal subunit protein uL6 N-terminal" evidence="9">
    <location>
        <begin position="25"/>
        <end position="80"/>
    </location>
</feature>
<evidence type="ECO:0000256" key="3">
    <source>
        <dbReference type="ARBA" id="ARBA00023274"/>
    </source>
</evidence>
<comment type="similarity">
    <text evidence="1">Belongs to the eukaryotic ribosomal protein eL6 family.</text>
</comment>
<sequence>MADTETKPTPKKAEGKGVVEKKDAKTKPKKPGKPRNYDLGNGVYRFSRSRMYKKRALYKKIKKDQTKKPKPKKPSLFVKKPIGGEKNGGFRLVRVKKLARYYPTEPKFKKPKTRKNNFASHKRFLRRSITPGTVLIIVAGKHRGKRVVFLKQLQSGLLLVTGPFKMNACPLRRINQIYVIATKTRLDISGVKIPKHLNDIYFKRKRLKRPKKDEGEIFETKKETYQISDQRKKDQIEMDKQVIEVIRKHPEKKFMFAYLGSMFCLRNHMYPHKMKF</sequence>
<feature type="region of interest" description="Disordered" evidence="8">
    <location>
        <begin position="61"/>
        <end position="80"/>
    </location>
</feature>
<dbReference type="Pfam" id="PF03868">
    <property type="entry name" value="Ribosomal_L6e_N"/>
    <property type="match status" value="1"/>
</dbReference>
<dbReference type="Pfam" id="PF01159">
    <property type="entry name" value="Ribosomal_L6e"/>
    <property type="match status" value="1"/>
</dbReference>
<dbReference type="GO" id="GO:0000027">
    <property type="term" value="P:ribosomal large subunit assembly"/>
    <property type="evidence" value="ECO:0007669"/>
    <property type="project" value="TreeGrafter"/>
</dbReference>
<evidence type="ECO:0000256" key="1">
    <source>
        <dbReference type="ARBA" id="ARBA00010592"/>
    </source>
</evidence>
<evidence type="ECO:0000256" key="8">
    <source>
        <dbReference type="SAM" id="MobiDB-lite"/>
    </source>
</evidence>
<evidence type="ECO:0000256" key="6">
    <source>
        <dbReference type="ARBA" id="ARBA00035351"/>
    </source>
</evidence>
<dbReference type="GO" id="GO:0003723">
    <property type="term" value="F:RNA binding"/>
    <property type="evidence" value="ECO:0007669"/>
    <property type="project" value="TreeGrafter"/>
</dbReference>
<evidence type="ECO:0000259" key="9">
    <source>
        <dbReference type="Pfam" id="PF03868"/>
    </source>
</evidence>
<evidence type="ECO:0000256" key="5">
    <source>
        <dbReference type="ARBA" id="ARBA00035233"/>
    </source>
</evidence>
<comment type="subunit">
    <text evidence="7">Component of the large ribosomal subunit. May bind IPO9 with low affinity.</text>
</comment>
<dbReference type="EMBL" id="GHBY01000212">
    <property type="protein sequence ID" value="MUP40389.1"/>
    <property type="molecule type" value="Transcribed_RNA"/>
</dbReference>
<dbReference type="Gene3D" id="2.30.30.30">
    <property type="match status" value="1"/>
</dbReference>
<dbReference type="GO" id="GO:0022625">
    <property type="term" value="C:cytosolic large ribosomal subunit"/>
    <property type="evidence" value="ECO:0007669"/>
    <property type="project" value="TreeGrafter"/>
</dbReference>
<dbReference type="FunFam" id="2.30.30.30:FF:000014">
    <property type="entry name" value="60S ribosomal protein L6"/>
    <property type="match status" value="1"/>
</dbReference>
<accession>A0A646QEI6</accession>
<dbReference type="GO" id="GO:0003735">
    <property type="term" value="F:structural constituent of ribosome"/>
    <property type="evidence" value="ECO:0007669"/>
    <property type="project" value="InterPro"/>
</dbReference>
<dbReference type="InterPro" id="IPR008991">
    <property type="entry name" value="Translation_prot_SH3-like_sf"/>
</dbReference>
<organism evidence="10">
    <name type="scientific">Hemiscolopendra marginata</name>
    <dbReference type="NCBI Taxonomy" id="943146"/>
    <lineage>
        <taxon>Eukaryota</taxon>
        <taxon>Metazoa</taxon>
        <taxon>Ecdysozoa</taxon>
        <taxon>Arthropoda</taxon>
        <taxon>Myriapoda</taxon>
        <taxon>Chilopoda</taxon>
        <taxon>Pleurostigmophora</taxon>
        <taxon>Scolopendromorpha</taxon>
        <taxon>Scolopendridae</taxon>
        <taxon>Hemiscolopendra</taxon>
    </lineage>
</organism>
<feature type="region of interest" description="Disordered" evidence="8">
    <location>
        <begin position="1"/>
        <end position="44"/>
    </location>
</feature>
<evidence type="ECO:0000256" key="2">
    <source>
        <dbReference type="ARBA" id="ARBA00022980"/>
    </source>
</evidence>
<dbReference type="InterPro" id="IPR014722">
    <property type="entry name" value="Rib_uL2_dom2"/>
</dbReference>
<dbReference type="PANTHER" id="PTHR10715:SF0">
    <property type="entry name" value="LARGE RIBOSOMAL SUBUNIT PROTEIN EL6"/>
    <property type="match status" value="1"/>
</dbReference>
<keyword evidence="3" id="KW-0687">Ribonucleoprotein</keyword>
<evidence type="ECO:0000313" key="10">
    <source>
        <dbReference type="EMBL" id="MUP40389.1"/>
    </source>
</evidence>
<dbReference type="GO" id="GO:0002181">
    <property type="term" value="P:cytoplasmic translation"/>
    <property type="evidence" value="ECO:0007669"/>
    <property type="project" value="TreeGrafter"/>
</dbReference>
<protein>
    <recommendedName>
        <fullName evidence="5">Large ribosomal subunit protein eL6</fullName>
    </recommendedName>
    <alternativeName>
        <fullName evidence="6">60S ribosomal protein L6</fullName>
    </alternativeName>
</protein>
<name>A0A646QEI6_9MYRI</name>
<dbReference type="SUPFAM" id="SSF50104">
    <property type="entry name" value="Translation proteins SH3-like domain"/>
    <property type="match status" value="1"/>
</dbReference>
<evidence type="ECO:0000256" key="4">
    <source>
        <dbReference type="ARBA" id="ARBA00034092"/>
    </source>
</evidence>
<dbReference type="InterPro" id="IPR005568">
    <property type="entry name" value="Ribosomal_uL6_N"/>
</dbReference>
<dbReference type="CDD" id="cd13156">
    <property type="entry name" value="KOW_RPL6"/>
    <property type="match status" value="1"/>
</dbReference>
<proteinExistence type="inferred from homology"/>
<dbReference type="InterPro" id="IPR041997">
    <property type="entry name" value="Ribosomal_eL6_KOW"/>
</dbReference>
<dbReference type="InterPro" id="IPR000915">
    <property type="entry name" value="60S_ribosomal_eL6"/>
</dbReference>
<keyword evidence="2" id="KW-0689">Ribosomal protein</keyword>
<evidence type="ECO:0000256" key="7">
    <source>
        <dbReference type="ARBA" id="ARBA00046388"/>
    </source>
</evidence>
<feature type="compositionally biased region" description="Basic and acidic residues" evidence="8">
    <location>
        <begin position="1"/>
        <end position="26"/>
    </location>
</feature>
<reference evidence="10" key="1">
    <citation type="submission" date="2018-11" db="EMBL/GenBank/DDBJ databases">
        <title>Venom-gland transcriptomics and venom proteomics of the Florida green centipede (Hemiscolopendra marginata) reveal sex-based variation in a centipede venom.</title>
        <authorList>
            <person name="Nystrom G.S."/>
            <person name="Ward M.J."/>
            <person name="Ellsworth S.A."/>
            <person name="Rokyta D.R."/>
        </authorList>
    </citation>
    <scope>NUCLEOTIDE SEQUENCE</scope>
    <source>
        <tissue evidence="10">Venom gland</tissue>
    </source>
</reference>
<comment type="function">
    <text evidence="4">Component of the large ribosomal subunit. The ribosome is a large ribonucleoprotein complex responsible for the synthesis of proteins in the cell.</text>
</comment>